<keyword evidence="1" id="KW-0805">Transcription regulation</keyword>
<protein>
    <submittedName>
        <fullName evidence="6">TetR family transcriptional regulator</fullName>
    </submittedName>
</protein>
<dbReference type="AlphaFoldDB" id="A0A4R2IFN8"/>
<keyword evidence="2 4" id="KW-0238">DNA-binding</keyword>
<dbReference type="Proteomes" id="UP000295573">
    <property type="component" value="Unassembled WGS sequence"/>
</dbReference>
<evidence type="ECO:0000313" key="6">
    <source>
        <dbReference type="EMBL" id="TCO42488.1"/>
    </source>
</evidence>
<dbReference type="Gene3D" id="1.10.357.10">
    <property type="entry name" value="Tetracycline Repressor, domain 2"/>
    <property type="match status" value="1"/>
</dbReference>
<comment type="caution">
    <text evidence="6">The sequence shown here is derived from an EMBL/GenBank/DDBJ whole genome shotgun (WGS) entry which is preliminary data.</text>
</comment>
<sequence>MPDVKHFDADEALAAVELLFWRQGVTATGIQDIVSATGLSRSSLYNAFGSKEELYAAALQRYLDERSRPMFDRLASDDRGLPAIADFFDRLIRLRCTGRHARWGCLISNAHTEHSSEPARLLLDQHHGGLRAAFEAALEVARGKGDLRPGLDQAGAAEMLTLLAYGVNLRSRSGAAPKDLKAGVETCLHTLAKHPLGF</sequence>
<dbReference type="SUPFAM" id="SSF46689">
    <property type="entry name" value="Homeodomain-like"/>
    <property type="match status" value="1"/>
</dbReference>
<name>A0A4R2IFN8_9ACTN</name>
<dbReference type="InterPro" id="IPR009057">
    <property type="entry name" value="Homeodomain-like_sf"/>
</dbReference>
<reference evidence="6 7" key="1">
    <citation type="journal article" date="2015" name="Stand. Genomic Sci.">
        <title>Genomic Encyclopedia of Bacterial and Archaeal Type Strains, Phase III: the genomes of soil and plant-associated and newly described type strains.</title>
        <authorList>
            <person name="Whitman W.B."/>
            <person name="Woyke T."/>
            <person name="Klenk H.P."/>
            <person name="Zhou Y."/>
            <person name="Lilburn T.G."/>
            <person name="Beck B.J."/>
            <person name="De Vos P."/>
            <person name="Vandamme P."/>
            <person name="Eisen J.A."/>
            <person name="Garrity G."/>
            <person name="Hugenholtz P."/>
            <person name="Kyrpides N.C."/>
        </authorList>
    </citation>
    <scope>NUCLEOTIDE SEQUENCE [LARGE SCALE GENOMIC DNA]</scope>
    <source>
        <strain evidence="6 7">VKM Ac-2541</strain>
    </source>
</reference>
<evidence type="ECO:0000256" key="2">
    <source>
        <dbReference type="ARBA" id="ARBA00023125"/>
    </source>
</evidence>
<keyword evidence="7" id="KW-1185">Reference proteome</keyword>
<dbReference type="SUPFAM" id="SSF48498">
    <property type="entry name" value="Tetracyclin repressor-like, C-terminal domain"/>
    <property type="match status" value="1"/>
</dbReference>
<gene>
    <name evidence="6" type="ORF">EV646_113110</name>
</gene>
<dbReference type="InterPro" id="IPR036271">
    <property type="entry name" value="Tet_transcr_reg_TetR-rel_C_sf"/>
</dbReference>
<dbReference type="InterPro" id="IPR011075">
    <property type="entry name" value="TetR_C"/>
</dbReference>
<evidence type="ECO:0000256" key="4">
    <source>
        <dbReference type="PROSITE-ProRule" id="PRU00335"/>
    </source>
</evidence>
<dbReference type="InterPro" id="IPR001647">
    <property type="entry name" value="HTH_TetR"/>
</dbReference>
<dbReference type="PROSITE" id="PS50977">
    <property type="entry name" value="HTH_TETR_2"/>
    <property type="match status" value="1"/>
</dbReference>
<dbReference type="PANTHER" id="PTHR47506:SF1">
    <property type="entry name" value="HTH-TYPE TRANSCRIPTIONAL REGULATOR YJDC"/>
    <property type="match status" value="1"/>
</dbReference>
<feature type="domain" description="HTH tetR-type" evidence="5">
    <location>
        <begin position="6"/>
        <end position="66"/>
    </location>
</feature>
<dbReference type="Gene3D" id="1.10.10.60">
    <property type="entry name" value="Homeodomain-like"/>
    <property type="match status" value="1"/>
</dbReference>
<feature type="DNA-binding region" description="H-T-H motif" evidence="4">
    <location>
        <begin position="29"/>
        <end position="48"/>
    </location>
</feature>
<keyword evidence="3" id="KW-0804">Transcription</keyword>
<dbReference type="Pfam" id="PF16925">
    <property type="entry name" value="TetR_C_13"/>
    <property type="match status" value="1"/>
</dbReference>
<evidence type="ECO:0000256" key="3">
    <source>
        <dbReference type="ARBA" id="ARBA00023163"/>
    </source>
</evidence>
<accession>A0A4R2IFN8</accession>
<evidence type="ECO:0000313" key="7">
    <source>
        <dbReference type="Proteomes" id="UP000295573"/>
    </source>
</evidence>
<dbReference type="OrthoDB" id="9805134at2"/>
<dbReference type="PANTHER" id="PTHR47506">
    <property type="entry name" value="TRANSCRIPTIONAL REGULATORY PROTEIN"/>
    <property type="match status" value="1"/>
</dbReference>
<dbReference type="EMBL" id="SLWR01000013">
    <property type="protein sequence ID" value="TCO42488.1"/>
    <property type="molecule type" value="Genomic_DNA"/>
</dbReference>
<evidence type="ECO:0000259" key="5">
    <source>
        <dbReference type="PROSITE" id="PS50977"/>
    </source>
</evidence>
<dbReference type="GO" id="GO:0003677">
    <property type="term" value="F:DNA binding"/>
    <property type="evidence" value="ECO:0007669"/>
    <property type="project" value="UniProtKB-UniRule"/>
</dbReference>
<evidence type="ECO:0000256" key="1">
    <source>
        <dbReference type="ARBA" id="ARBA00023015"/>
    </source>
</evidence>
<organism evidence="6 7">
    <name type="scientific">Kribbella antiqua</name>
    <dbReference type="NCBI Taxonomy" id="2512217"/>
    <lineage>
        <taxon>Bacteria</taxon>
        <taxon>Bacillati</taxon>
        <taxon>Actinomycetota</taxon>
        <taxon>Actinomycetes</taxon>
        <taxon>Propionibacteriales</taxon>
        <taxon>Kribbellaceae</taxon>
        <taxon>Kribbella</taxon>
    </lineage>
</organism>
<dbReference type="Pfam" id="PF00440">
    <property type="entry name" value="TetR_N"/>
    <property type="match status" value="1"/>
</dbReference>
<dbReference type="RefSeq" id="WP_132155364.1">
    <property type="nucleotide sequence ID" value="NZ_SLWR01000013.1"/>
</dbReference>
<proteinExistence type="predicted"/>